<proteinExistence type="predicted"/>
<accession>A0A438HQG3</accession>
<gene>
    <name evidence="2" type="ORF">CK203_039826</name>
</gene>
<dbReference type="Proteomes" id="UP000288805">
    <property type="component" value="Unassembled WGS sequence"/>
</dbReference>
<evidence type="ECO:0000313" key="2">
    <source>
        <dbReference type="EMBL" id="RVW86704.1"/>
    </source>
</evidence>
<sequence>MELELKVESRICGYKWSINLVTTFGMVIDETVPHASQTAQALPPRVLLGTPFHLADHYETIPPPTITVPPLIVPTTDDIRLAEQEARVERLESKMRQIRLQDGGLTWDDRDDIPAASLLTKFRMLDIDGAAQRWFASIESSRLRTWENVAHEFLTQFAFSVDIDVCRRELEATKQRPMSLFLPLLVVGGQKCVEKAIARGLWTDTAPSHDNKGKKLVGSSTRSGEINMQPRPSHPRTTTHPPPRPYAQRPMRQFTPLDMTLTRAFEKLRDAGLIVPLAPPPLATSYSSSFLFT</sequence>
<evidence type="ECO:0000256" key="1">
    <source>
        <dbReference type="SAM" id="MobiDB-lite"/>
    </source>
</evidence>
<evidence type="ECO:0000313" key="3">
    <source>
        <dbReference type="Proteomes" id="UP000288805"/>
    </source>
</evidence>
<dbReference type="EMBL" id="QGNW01000191">
    <property type="protein sequence ID" value="RVW86704.1"/>
    <property type="molecule type" value="Genomic_DNA"/>
</dbReference>
<evidence type="ECO:0008006" key="4">
    <source>
        <dbReference type="Google" id="ProtNLM"/>
    </source>
</evidence>
<feature type="region of interest" description="Disordered" evidence="1">
    <location>
        <begin position="208"/>
        <end position="253"/>
    </location>
</feature>
<name>A0A438HQG3_VITVI</name>
<organism evidence="2 3">
    <name type="scientific">Vitis vinifera</name>
    <name type="common">Grape</name>
    <dbReference type="NCBI Taxonomy" id="29760"/>
    <lineage>
        <taxon>Eukaryota</taxon>
        <taxon>Viridiplantae</taxon>
        <taxon>Streptophyta</taxon>
        <taxon>Embryophyta</taxon>
        <taxon>Tracheophyta</taxon>
        <taxon>Spermatophyta</taxon>
        <taxon>Magnoliopsida</taxon>
        <taxon>eudicotyledons</taxon>
        <taxon>Gunneridae</taxon>
        <taxon>Pentapetalae</taxon>
        <taxon>rosids</taxon>
        <taxon>Vitales</taxon>
        <taxon>Vitaceae</taxon>
        <taxon>Viteae</taxon>
        <taxon>Vitis</taxon>
    </lineage>
</organism>
<dbReference type="AlphaFoldDB" id="A0A438HQG3"/>
<comment type="caution">
    <text evidence="2">The sequence shown here is derived from an EMBL/GenBank/DDBJ whole genome shotgun (WGS) entry which is preliminary data.</text>
</comment>
<protein>
    <recommendedName>
        <fullName evidence="4">Retrotransposon gag domain-containing protein</fullName>
    </recommendedName>
</protein>
<reference evidence="2 3" key="1">
    <citation type="journal article" date="2018" name="PLoS Genet.">
        <title>Population sequencing reveals clonal diversity and ancestral inbreeding in the grapevine cultivar Chardonnay.</title>
        <authorList>
            <person name="Roach M.J."/>
            <person name="Johnson D.L."/>
            <person name="Bohlmann J."/>
            <person name="van Vuuren H.J."/>
            <person name="Jones S.J."/>
            <person name="Pretorius I.S."/>
            <person name="Schmidt S.A."/>
            <person name="Borneman A.R."/>
        </authorList>
    </citation>
    <scope>NUCLEOTIDE SEQUENCE [LARGE SCALE GENOMIC DNA]</scope>
    <source>
        <strain evidence="3">cv. Chardonnay</strain>
        <tissue evidence="2">Leaf</tissue>
    </source>
</reference>